<dbReference type="EMBL" id="DSAC01000091">
    <property type="protein sequence ID" value="HHO74400.1"/>
    <property type="molecule type" value="Genomic_DNA"/>
</dbReference>
<dbReference type="Gene3D" id="3.30.1220.10">
    <property type="entry name" value="CobW-like, C-terminal domain"/>
    <property type="match status" value="1"/>
</dbReference>
<evidence type="ECO:0000259" key="8">
    <source>
        <dbReference type="Pfam" id="PF07683"/>
    </source>
</evidence>
<dbReference type="GO" id="GO:0000166">
    <property type="term" value="F:nucleotide binding"/>
    <property type="evidence" value="ECO:0007669"/>
    <property type="project" value="UniProtKB-KW"/>
</dbReference>
<dbReference type="GO" id="GO:0016787">
    <property type="term" value="F:hydrolase activity"/>
    <property type="evidence" value="ECO:0007669"/>
    <property type="project" value="UniProtKB-KW"/>
</dbReference>
<feature type="domain" description="CobW C-terminal" evidence="8">
    <location>
        <begin position="203"/>
        <end position="281"/>
    </location>
</feature>
<comment type="similarity">
    <text evidence="4">Belongs to the SIMIBI class G3E GTPase family. ZNG1 subfamily.</text>
</comment>
<dbReference type="InterPro" id="IPR051316">
    <property type="entry name" value="Zinc-reg_GTPase_activator"/>
</dbReference>
<keyword evidence="3" id="KW-0143">Chaperone</keyword>
<dbReference type="PANTHER" id="PTHR13748">
    <property type="entry name" value="COBW-RELATED"/>
    <property type="match status" value="1"/>
</dbReference>
<sequence>MAKIPAVVVSGFLGSGKTTFILKSLLPRLKGRKISVVVNDFGEINYDKIRLYQEGLEVYGIEGNCFCCELGGEFLNTLASIRRQGVEFLVVETSGVSDPSPIYYSLESSGFSVELIMGVFALDIDERLLKHPLLQAQMDASHCFVLTKADLLPEREVLRKLKPFLEWQKPTFLAKEGYVEEDIESLFGQVQEKPRGGGKHQSFESYTLRLKGFYSKLEVEEFFRKLPRNIYRAKGITHCLESPLPLSLNYSFGNLTWERLEVEEEPFLVFIGDKIDHKLFEEFPRSQRLSYIHEKQCFPLCDFDAREGVGYLKGNLADELETAEKLLEELEEEDFLFVSGEAVSFEGFSDIKKFCEDLKNSQFKRLVLWKVPSGVVSYLLEHLPPDKLVYHLSKHYLLPKAHLSLRVDTKEKEDTLLSLISKSSVV</sequence>
<evidence type="ECO:0000256" key="3">
    <source>
        <dbReference type="ARBA" id="ARBA00023186"/>
    </source>
</evidence>
<evidence type="ECO:0000313" key="9">
    <source>
        <dbReference type="EMBL" id="HHO74400.1"/>
    </source>
</evidence>
<evidence type="ECO:0000256" key="5">
    <source>
        <dbReference type="ARBA" id="ARBA00045658"/>
    </source>
</evidence>
<name>A0A7C5SZ35_9AQUI</name>
<evidence type="ECO:0000256" key="4">
    <source>
        <dbReference type="ARBA" id="ARBA00034320"/>
    </source>
</evidence>
<dbReference type="PANTHER" id="PTHR13748:SF62">
    <property type="entry name" value="COBW DOMAIN-CONTAINING PROTEIN"/>
    <property type="match status" value="1"/>
</dbReference>
<dbReference type="SUPFAM" id="SSF52540">
    <property type="entry name" value="P-loop containing nucleoside triphosphate hydrolases"/>
    <property type="match status" value="1"/>
</dbReference>
<keyword evidence="2" id="KW-0378">Hydrolase</keyword>
<dbReference type="InterPro" id="IPR011629">
    <property type="entry name" value="CobW-like_C"/>
</dbReference>
<organism evidence="9">
    <name type="scientific">Thermocrinis ruber</name>
    <dbReference type="NCBI Taxonomy" id="75906"/>
    <lineage>
        <taxon>Bacteria</taxon>
        <taxon>Pseudomonadati</taxon>
        <taxon>Aquificota</taxon>
        <taxon>Aquificia</taxon>
        <taxon>Aquificales</taxon>
        <taxon>Aquificaceae</taxon>
        <taxon>Thermocrinis</taxon>
    </lineage>
</organism>
<gene>
    <name evidence="9" type="ORF">ENN04_07210</name>
</gene>
<dbReference type="SUPFAM" id="SSF90002">
    <property type="entry name" value="Hypothetical protein YjiA, C-terminal domain"/>
    <property type="match status" value="1"/>
</dbReference>
<evidence type="ECO:0000256" key="6">
    <source>
        <dbReference type="ARBA" id="ARBA00049117"/>
    </source>
</evidence>
<reference evidence="9" key="1">
    <citation type="journal article" date="2020" name="mSystems">
        <title>Genome- and Community-Level Interaction Insights into Carbon Utilization and Element Cycling Functions of Hydrothermarchaeota in Hydrothermal Sediment.</title>
        <authorList>
            <person name="Zhou Z."/>
            <person name="Liu Y."/>
            <person name="Xu W."/>
            <person name="Pan J."/>
            <person name="Luo Z.H."/>
            <person name="Li M."/>
        </authorList>
    </citation>
    <scope>NUCLEOTIDE SEQUENCE [LARGE SCALE GENOMIC DNA]</scope>
    <source>
        <strain evidence="9">SpSt-114</strain>
    </source>
</reference>
<comment type="catalytic activity">
    <reaction evidence="6">
        <text>GTP + H2O = GDP + phosphate + H(+)</text>
        <dbReference type="Rhea" id="RHEA:19669"/>
        <dbReference type="ChEBI" id="CHEBI:15377"/>
        <dbReference type="ChEBI" id="CHEBI:15378"/>
        <dbReference type="ChEBI" id="CHEBI:37565"/>
        <dbReference type="ChEBI" id="CHEBI:43474"/>
        <dbReference type="ChEBI" id="CHEBI:58189"/>
    </reaction>
    <physiologicalReaction direction="left-to-right" evidence="6">
        <dbReference type="Rhea" id="RHEA:19670"/>
    </physiologicalReaction>
</comment>
<dbReference type="InterPro" id="IPR036627">
    <property type="entry name" value="CobW-likC_sf"/>
</dbReference>
<evidence type="ECO:0000256" key="2">
    <source>
        <dbReference type="ARBA" id="ARBA00022801"/>
    </source>
</evidence>
<evidence type="ECO:0000256" key="1">
    <source>
        <dbReference type="ARBA" id="ARBA00022741"/>
    </source>
</evidence>
<evidence type="ECO:0000259" key="7">
    <source>
        <dbReference type="Pfam" id="PF02492"/>
    </source>
</evidence>
<comment type="caution">
    <text evidence="9">The sequence shown here is derived from an EMBL/GenBank/DDBJ whole genome shotgun (WGS) entry which is preliminary data.</text>
</comment>
<comment type="function">
    <text evidence="5">Zinc chaperone that directly transfers zinc cofactor to target proteins, thereby activating them. Zinc is transferred from the CXCC motif in the GTPase domain to the zinc binding site in target proteins in a process requiring GTP hydrolysis.</text>
</comment>
<accession>A0A7C5SZ35</accession>
<dbReference type="Pfam" id="PF07683">
    <property type="entry name" value="CobW_C"/>
    <property type="match status" value="1"/>
</dbReference>
<dbReference type="Gene3D" id="3.40.50.300">
    <property type="entry name" value="P-loop containing nucleotide triphosphate hydrolases"/>
    <property type="match status" value="1"/>
</dbReference>
<feature type="domain" description="CobW/HypB/UreG nucleotide-binding" evidence="7">
    <location>
        <begin position="5"/>
        <end position="162"/>
    </location>
</feature>
<keyword evidence="1" id="KW-0547">Nucleotide-binding</keyword>
<dbReference type="InterPro" id="IPR003495">
    <property type="entry name" value="CobW/HypB/UreG_nucleotide-bd"/>
</dbReference>
<dbReference type="GO" id="GO:0005737">
    <property type="term" value="C:cytoplasm"/>
    <property type="evidence" value="ECO:0007669"/>
    <property type="project" value="TreeGrafter"/>
</dbReference>
<dbReference type="AlphaFoldDB" id="A0A7C5SZ35"/>
<proteinExistence type="inferred from homology"/>
<protein>
    <recommendedName>
        <fullName evidence="10">GTP-binding protein</fullName>
    </recommendedName>
</protein>
<dbReference type="InterPro" id="IPR027417">
    <property type="entry name" value="P-loop_NTPase"/>
</dbReference>
<evidence type="ECO:0008006" key="10">
    <source>
        <dbReference type="Google" id="ProtNLM"/>
    </source>
</evidence>
<dbReference type="Pfam" id="PF02492">
    <property type="entry name" value="cobW"/>
    <property type="match status" value="1"/>
</dbReference>